<proteinExistence type="predicted"/>
<name>Q2IG21_ANADE</name>
<feature type="chain" id="PRO_5004210009" description="Lipoprotein" evidence="1">
    <location>
        <begin position="27"/>
        <end position="282"/>
    </location>
</feature>
<dbReference type="KEGG" id="ade:Adeh_3759"/>
<keyword evidence="1" id="KW-0732">Signal</keyword>
<protein>
    <recommendedName>
        <fullName evidence="4">Lipoprotein</fullName>
    </recommendedName>
</protein>
<dbReference type="PROSITE" id="PS51257">
    <property type="entry name" value="PROKAR_LIPOPROTEIN"/>
    <property type="match status" value="1"/>
</dbReference>
<accession>Q2IG21</accession>
<sequence length="282" mass="27939">MGTHMRKLTLAALCAAAMACGGGDEAADPASRKFTYGAASSPTAEEQAAAATAEGTTADAIALRTDTSATADARASSVAGLPDTMAASAWGSASVAAATGLPGAGLERTLSILGGPSAAALTGFDDPACVSVSVGSIAYDGCTITMGTDAITVDGTVTRAGSTVTWSLTSTLTSAGDGYSMTVVVHPTGSLTFGAGTVAGRARSDTSATVRSGLTSMHLAYTTLADLDLEHDGNGCITGGTLELRRVWTDRVPGMPSDGPYADAGLLFTWQGCGVVLVSRAI</sequence>
<reference evidence="2 3" key="1">
    <citation type="submission" date="2006-01" db="EMBL/GenBank/DDBJ databases">
        <title>Complete sequence of Anaeromyxobacter dehalogenans 2CP-C.</title>
        <authorList>
            <consortium name="US DOE Joint Genome Institute"/>
            <person name="Copeland A."/>
            <person name="Lucas S."/>
            <person name="Lapidus A."/>
            <person name="Barry K."/>
            <person name="Detter J.C."/>
            <person name="Glavina T."/>
            <person name="Hammon N."/>
            <person name="Israni S."/>
            <person name="Pitluck S."/>
            <person name="Brettin T."/>
            <person name="Bruce D."/>
            <person name="Han C."/>
            <person name="Tapia R."/>
            <person name="Gilna P."/>
            <person name="Kiss H."/>
            <person name="Schmutz J."/>
            <person name="Larimer F."/>
            <person name="Land M."/>
            <person name="Kyrpides N."/>
            <person name="Anderson I."/>
            <person name="Sanford R.A."/>
            <person name="Ritalahti K.M."/>
            <person name="Thomas H.S."/>
            <person name="Kirby J.R."/>
            <person name="Zhulin I.B."/>
            <person name="Loeffler F.E."/>
            <person name="Richardson P."/>
        </authorList>
    </citation>
    <scope>NUCLEOTIDE SEQUENCE [LARGE SCALE GENOMIC DNA]</scope>
    <source>
        <strain evidence="2 3">2CP-C</strain>
    </source>
</reference>
<gene>
    <name evidence="2" type="ordered locus">Adeh_3759</name>
</gene>
<evidence type="ECO:0000313" key="3">
    <source>
        <dbReference type="Proteomes" id="UP000001935"/>
    </source>
</evidence>
<feature type="signal peptide" evidence="1">
    <location>
        <begin position="1"/>
        <end position="26"/>
    </location>
</feature>
<dbReference type="Proteomes" id="UP000001935">
    <property type="component" value="Chromosome"/>
</dbReference>
<evidence type="ECO:0008006" key="4">
    <source>
        <dbReference type="Google" id="ProtNLM"/>
    </source>
</evidence>
<dbReference type="OrthoDB" id="9974898at2"/>
<evidence type="ECO:0000313" key="2">
    <source>
        <dbReference type="EMBL" id="ABC83525.1"/>
    </source>
</evidence>
<dbReference type="EMBL" id="CP000251">
    <property type="protein sequence ID" value="ABC83525.1"/>
    <property type="molecule type" value="Genomic_DNA"/>
</dbReference>
<organism evidence="2 3">
    <name type="scientific">Anaeromyxobacter dehalogenans (strain 2CP-C)</name>
    <dbReference type="NCBI Taxonomy" id="290397"/>
    <lineage>
        <taxon>Bacteria</taxon>
        <taxon>Pseudomonadati</taxon>
        <taxon>Myxococcota</taxon>
        <taxon>Myxococcia</taxon>
        <taxon>Myxococcales</taxon>
        <taxon>Cystobacterineae</taxon>
        <taxon>Anaeromyxobacteraceae</taxon>
        <taxon>Anaeromyxobacter</taxon>
    </lineage>
</organism>
<dbReference type="STRING" id="290397.Adeh_3759"/>
<dbReference type="HOGENOM" id="CLU_985683_0_0_7"/>
<dbReference type="AlphaFoldDB" id="Q2IG21"/>
<evidence type="ECO:0000256" key="1">
    <source>
        <dbReference type="SAM" id="SignalP"/>
    </source>
</evidence>